<dbReference type="SUPFAM" id="SSF48498">
    <property type="entry name" value="Tetracyclin repressor-like, C-terminal domain"/>
    <property type="match status" value="1"/>
</dbReference>
<dbReference type="PROSITE" id="PS50977">
    <property type="entry name" value="HTH_TETR_2"/>
    <property type="match status" value="1"/>
</dbReference>
<keyword evidence="5" id="KW-1185">Reference proteome</keyword>
<evidence type="ECO:0000313" key="4">
    <source>
        <dbReference type="EMBL" id="GAA1755747.1"/>
    </source>
</evidence>
<evidence type="ECO:0000256" key="1">
    <source>
        <dbReference type="ARBA" id="ARBA00023125"/>
    </source>
</evidence>
<dbReference type="PANTHER" id="PTHR30055">
    <property type="entry name" value="HTH-TYPE TRANSCRIPTIONAL REGULATOR RUTR"/>
    <property type="match status" value="1"/>
</dbReference>
<dbReference type="Pfam" id="PF00440">
    <property type="entry name" value="TetR_N"/>
    <property type="match status" value="1"/>
</dbReference>
<proteinExistence type="predicted"/>
<dbReference type="Pfam" id="PF14246">
    <property type="entry name" value="TetR_C_7"/>
    <property type="match status" value="1"/>
</dbReference>
<dbReference type="InterPro" id="IPR039536">
    <property type="entry name" value="TetR_C_Proteobacteria"/>
</dbReference>
<reference evidence="4 5" key="1">
    <citation type="journal article" date="2019" name="Int. J. Syst. Evol. Microbiol.">
        <title>The Global Catalogue of Microorganisms (GCM) 10K type strain sequencing project: providing services to taxonomists for standard genome sequencing and annotation.</title>
        <authorList>
            <consortium name="The Broad Institute Genomics Platform"/>
            <consortium name="The Broad Institute Genome Sequencing Center for Infectious Disease"/>
            <person name="Wu L."/>
            <person name="Ma J."/>
        </authorList>
    </citation>
    <scope>NUCLEOTIDE SEQUENCE [LARGE SCALE GENOMIC DNA]</scope>
    <source>
        <strain evidence="4 5">JCM 14319</strain>
    </source>
</reference>
<evidence type="ECO:0000313" key="5">
    <source>
        <dbReference type="Proteomes" id="UP001500506"/>
    </source>
</evidence>
<dbReference type="Gene3D" id="1.10.10.60">
    <property type="entry name" value="Homeodomain-like"/>
    <property type="match status" value="1"/>
</dbReference>
<dbReference type="RefSeq" id="WP_232497125.1">
    <property type="nucleotide sequence ID" value="NZ_BAAANH010000002.1"/>
</dbReference>
<dbReference type="InterPro" id="IPR050109">
    <property type="entry name" value="HTH-type_TetR-like_transc_reg"/>
</dbReference>
<dbReference type="PRINTS" id="PR00455">
    <property type="entry name" value="HTHTETR"/>
</dbReference>
<organism evidence="4 5">
    <name type="scientific">Agromyces humatus</name>
    <dbReference type="NCBI Taxonomy" id="279573"/>
    <lineage>
        <taxon>Bacteria</taxon>
        <taxon>Bacillati</taxon>
        <taxon>Actinomycetota</taxon>
        <taxon>Actinomycetes</taxon>
        <taxon>Micrococcales</taxon>
        <taxon>Microbacteriaceae</taxon>
        <taxon>Agromyces</taxon>
    </lineage>
</organism>
<name>A0ABN2KGS1_9MICO</name>
<evidence type="ECO:0000259" key="3">
    <source>
        <dbReference type="PROSITE" id="PS50977"/>
    </source>
</evidence>
<dbReference type="SUPFAM" id="SSF46689">
    <property type="entry name" value="Homeodomain-like"/>
    <property type="match status" value="1"/>
</dbReference>
<sequence length="213" mass="23209">MPRELSAYHRQVAANNRAVILEAATGLFLEFGYDRTSLARVADSAGVSKATLFKQFPTKAELFEATVLAAGDTPDSEPLEPPSGGFHAGLVSLGMAYAELLSRPRMADLIRAVIAESARFPELRQRTFDFGTLPVLRALRSFFQAANTRGTANVNDLDVAAAQFLGMIATVVFWPRLVHGNWSLTDEETLHTVDEAARTIVARYATPDERPAS</sequence>
<feature type="domain" description="HTH tetR-type" evidence="3">
    <location>
        <begin position="14"/>
        <end position="74"/>
    </location>
</feature>
<keyword evidence="1 2" id="KW-0238">DNA-binding</keyword>
<evidence type="ECO:0000256" key="2">
    <source>
        <dbReference type="PROSITE-ProRule" id="PRU00335"/>
    </source>
</evidence>
<accession>A0ABN2KGS1</accession>
<feature type="DNA-binding region" description="H-T-H motif" evidence="2">
    <location>
        <begin position="37"/>
        <end position="56"/>
    </location>
</feature>
<dbReference type="Proteomes" id="UP001500506">
    <property type="component" value="Unassembled WGS sequence"/>
</dbReference>
<dbReference type="InterPro" id="IPR001647">
    <property type="entry name" value="HTH_TetR"/>
</dbReference>
<dbReference type="InterPro" id="IPR036271">
    <property type="entry name" value="Tet_transcr_reg_TetR-rel_C_sf"/>
</dbReference>
<dbReference type="PANTHER" id="PTHR30055:SF146">
    <property type="entry name" value="HTH-TYPE TRANSCRIPTIONAL DUAL REGULATOR CECR"/>
    <property type="match status" value="1"/>
</dbReference>
<dbReference type="Gene3D" id="1.10.357.10">
    <property type="entry name" value="Tetracycline Repressor, domain 2"/>
    <property type="match status" value="1"/>
</dbReference>
<dbReference type="EMBL" id="BAAANH010000002">
    <property type="protein sequence ID" value="GAA1755747.1"/>
    <property type="molecule type" value="Genomic_DNA"/>
</dbReference>
<dbReference type="InterPro" id="IPR009057">
    <property type="entry name" value="Homeodomain-like_sf"/>
</dbReference>
<gene>
    <name evidence="4" type="ORF">GCM10009747_12440</name>
</gene>
<comment type="caution">
    <text evidence="4">The sequence shown here is derived from an EMBL/GenBank/DDBJ whole genome shotgun (WGS) entry which is preliminary data.</text>
</comment>
<protein>
    <submittedName>
        <fullName evidence="4">TetR/AcrR family transcriptional regulator</fullName>
    </submittedName>
</protein>